<feature type="region of interest" description="Disordered" evidence="1">
    <location>
        <begin position="1"/>
        <end position="26"/>
    </location>
</feature>
<reference evidence="2 3" key="1">
    <citation type="submission" date="2019-03" db="EMBL/GenBank/DDBJ databases">
        <title>Genomic Encyclopedia of Type Strains, Phase IV (KMG-IV): sequencing the most valuable type-strain genomes for metagenomic binning, comparative biology and taxonomic classification.</title>
        <authorList>
            <person name="Goeker M."/>
        </authorList>
    </citation>
    <scope>NUCLEOTIDE SEQUENCE [LARGE SCALE GENOMIC DNA]</scope>
    <source>
        <strain evidence="2 3">DSM 25287</strain>
    </source>
</reference>
<proteinExistence type="predicted"/>
<accession>A0A4V2SC59</accession>
<sequence length="371" mass="40806">MAGADGQAPDAVAPPPAATPAGAVPAAEPSPAQALLAELARAPYDFDLFQALRRLECAYAERPRLGESARVADDPVRLAQQPSCTFAQTTLAALRPGHDGRAPRLEVYAYGLFGPNGPLPLHLTEYARDRTRNNADPTFARFADIFHHRMMSLLYRAWADAEPTVSLDRPARDRFATYAGALCGYGTPGLRERDTLGHRPRLHFAGLLAAPARHPDGLCAILADYFRLPVRIEEYVGHWLELPEESRCRLGESRASGTLGMNACIGARVWDRQYKFRIVMGPLTLADYERLLPGGDGLDCLRAWVQSYVGDEFAWDVNLILARAEVPRLALGGTGRLGWTSWLGGTRTRTDDPRDLHLQPPPRRENAVPVD</sequence>
<protein>
    <submittedName>
        <fullName evidence="2">Type VI secretion system protein ImpH</fullName>
    </submittedName>
</protein>
<dbReference type="InterPro" id="IPR010732">
    <property type="entry name" value="T6SS_TssG-like"/>
</dbReference>
<dbReference type="OrthoDB" id="1523296at2"/>
<dbReference type="PANTHER" id="PTHR35564">
    <property type="match status" value="1"/>
</dbReference>
<organism evidence="2 3">
    <name type="scientific">Plasticicumulans lactativorans</name>
    <dbReference type="NCBI Taxonomy" id="1133106"/>
    <lineage>
        <taxon>Bacteria</taxon>
        <taxon>Pseudomonadati</taxon>
        <taxon>Pseudomonadota</taxon>
        <taxon>Gammaproteobacteria</taxon>
        <taxon>Candidatus Competibacteraceae</taxon>
        <taxon>Plasticicumulans</taxon>
    </lineage>
</organism>
<dbReference type="PANTHER" id="PTHR35564:SF4">
    <property type="entry name" value="CYTOPLASMIC PROTEIN"/>
    <property type="match status" value="1"/>
</dbReference>
<evidence type="ECO:0000313" key="2">
    <source>
        <dbReference type="EMBL" id="TCO78100.1"/>
    </source>
</evidence>
<comment type="caution">
    <text evidence="2">The sequence shown here is derived from an EMBL/GenBank/DDBJ whole genome shotgun (WGS) entry which is preliminary data.</text>
</comment>
<dbReference type="AlphaFoldDB" id="A0A4V2SC59"/>
<dbReference type="RefSeq" id="WP_132545253.1">
    <property type="nucleotide sequence ID" value="NZ_SLWY01000024.1"/>
</dbReference>
<name>A0A4V2SC59_9GAMM</name>
<evidence type="ECO:0000313" key="3">
    <source>
        <dbReference type="Proteomes" id="UP000295765"/>
    </source>
</evidence>
<dbReference type="EMBL" id="SLWY01000024">
    <property type="protein sequence ID" value="TCO78100.1"/>
    <property type="molecule type" value="Genomic_DNA"/>
</dbReference>
<evidence type="ECO:0000256" key="1">
    <source>
        <dbReference type="SAM" id="MobiDB-lite"/>
    </source>
</evidence>
<feature type="compositionally biased region" description="Low complexity" evidence="1">
    <location>
        <begin position="1"/>
        <end position="11"/>
    </location>
</feature>
<dbReference type="NCBIfam" id="TIGR03347">
    <property type="entry name" value="VI_chp_1"/>
    <property type="match status" value="1"/>
</dbReference>
<keyword evidence="3" id="KW-1185">Reference proteome</keyword>
<dbReference type="Proteomes" id="UP000295765">
    <property type="component" value="Unassembled WGS sequence"/>
</dbReference>
<gene>
    <name evidence="2" type="ORF">EV699_12417</name>
</gene>
<dbReference type="Pfam" id="PF06996">
    <property type="entry name" value="T6SS_TssG"/>
    <property type="match status" value="1"/>
</dbReference>
<feature type="region of interest" description="Disordered" evidence="1">
    <location>
        <begin position="350"/>
        <end position="371"/>
    </location>
</feature>